<feature type="transmembrane region" description="Helical" evidence="2">
    <location>
        <begin position="116"/>
        <end position="139"/>
    </location>
</feature>
<dbReference type="RefSeq" id="XP_002680540.1">
    <property type="nucleotide sequence ID" value="XM_002680494.1"/>
</dbReference>
<keyword evidence="2" id="KW-1133">Transmembrane helix</keyword>
<dbReference type="eggNOG" id="ENOG502S51E">
    <property type="taxonomic scope" value="Eukaryota"/>
</dbReference>
<feature type="transmembrane region" description="Helical" evidence="2">
    <location>
        <begin position="34"/>
        <end position="66"/>
    </location>
</feature>
<keyword evidence="2" id="KW-0812">Transmembrane</keyword>
<dbReference type="GeneID" id="8849460"/>
<feature type="transmembrane region" description="Helical" evidence="2">
    <location>
        <begin position="255"/>
        <end position="280"/>
    </location>
</feature>
<keyword evidence="4" id="KW-1185">Reference proteome</keyword>
<gene>
    <name evidence="3" type="ORF">NAEGRDRAFT_78752</name>
</gene>
<dbReference type="EMBL" id="GG738853">
    <property type="protein sequence ID" value="EFC47796.1"/>
    <property type="molecule type" value="Genomic_DNA"/>
</dbReference>
<keyword evidence="2" id="KW-0472">Membrane</keyword>
<dbReference type="PANTHER" id="PTHR22953:SF153">
    <property type="entry name" value="PURPLE ACID PHOSPHATASE"/>
    <property type="match status" value="1"/>
</dbReference>
<dbReference type="PANTHER" id="PTHR22953">
    <property type="entry name" value="ACID PHOSPHATASE RELATED"/>
    <property type="match status" value="1"/>
</dbReference>
<dbReference type="GO" id="GO:0003993">
    <property type="term" value="F:acid phosphatase activity"/>
    <property type="evidence" value="ECO:0007669"/>
    <property type="project" value="InterPro"/>
</dbReference>
<evidence type="ECO:0000256" key="1">
    <source>
        <dbReference type="ARBA" id="ARBA00022729"/>
    </source>
</evidence>
<dbReference type="InterPro" id="IPR039331">
    <property type="entry name" value="PAPs-like"/>
</dbReference>
<accession>D2V691</accession>
<dbReference type="OrthoDB" id="45007at2759"/>
<dbReference type="InterPro" id="IPR029052">
    <property type="entry name" value="Metallo-depent_PP-like"/>
</dbReference>
<dbReference type="AlphaFoldDB" id="D2V691"/>
<dbReference type="OMA" id="HYLSKHT"/>
<evidence type="ECO:0000313" key="3">
    <source>
        <dbReference type="EMBL" id="EFC47796.1"/>
    </source>
</evidence>
<evidence type="ECO:0000313" key="4">
    <source>
        <dbReference type="Proteomes" id="UP000006671"/>
    </source>
</evidence>
<organism evidence="4">
    <name type="scientific">Naegleria gruberi</name>
    <name type="common">Amoeba</name>
    <dbReference type="NCBI Taxonomy" id="5762"/>
    <lineage>
        <taxon>Eukaryota</taxon>
        <taxon>Discoba</taxon>
        <taxon>Heterolobosea</taxon>
        <taxon>Tetramitia</taxon>
        <taxon>Eutetramitia</taxon>
        <taxon>Vahlkampfiidae</taxon>
        <taxon>Naegleria</taxon>
    </lineage>
</organism>
<feature type="transmembrane region" description="Helical" evidence="2">
    <location>
        <begin position="145"/>
        <end position="168"/>
    </location>
</feature>
<reference evidence="3 4" key="1">
    <citation type="journal article" date="2010" name="Cell">
        <title>The genome of Naegleria gruberi illuminates early eukaryotic versatility.</title>
        <authorList>
            <person name="Fritz-Laylin L.K."/>
            <person name="Prochnik S.E."/>
            <person name="Ginger M.L."/>
            <person name="Dacks J.B."/>
            <person name="Carpenter M.L."/>
            <person name="Field M.C."/>
            <person name="Kuo A."/>
            <person name="Paredez A."/>
            <person name="Chapman J."/>
            <person name="Pham J."/>
            <person name="Shu S."/>
            <person name="Neupane R."/>
            <person name="Cipriano M."/>
            <person name="Mancuso J."/>
            <person name="Tu H."/>
            <person name="Salamov A."/>
            <person name="Lindquist E."/>
            <person name="Shapiro H."/>
            <person name="Lucas S."/>
            <person name="Grigoriev I.V."/>
            <person name="Cande W.Z."/>
            <person name="Fulton C."/>
            <person name="Rokhsar D.S."/>
            <person name="Dawson S.C."/>
        </authorList>
    </citation>
    <scope>NUCLEOTIDE SEQUENCE [LARGE SCALE GENOMIC DNA]</scope>
    <source>
        <strain evidence="3 4">NEG-M</strain>
    </source>
</reference>
<protein>
    <submittedName>
        <fullName evidence="3">Uncharacterized protein</fullName>
    </submittedName>
</protein>
<evidence type="ECO:0000256" key="2">
    <source>
        <dbReference type="SAM" id="Phobius"/>
    </source>
</evidence>
<dbReference type="KEGG" id="ngr:NAEGRDRAFT_78752"/>
<dbReference type="Gene3D" id="3.60.21.10">
    <property type="match status" value="1"/>
</dbReference>
<dbReference type="Proteomes" id="UP000006671">
    <property type="component" value="Unassembled WGS sequence"/>
</dbReference>
<proteinExistence type="predicted"/>
<dbReference type="VEuPathDB" id="AmoebaDB:NAEGRDRAFT_78752"/>
<sequence>MSTSLLLLVDQLTTFYGKKLLNDHYALTYLDNNYYSLAFIGVMLCLVWGVLITAPIHIISWVLYFVGARKSSSLNSSSFGIDDDDEEDVVGSSGFGGQKQPSLKKQIEKSRKFGKVFNVLTSVSSFVWCLFASYFLVLVSTFSRAHYILTALVITIMWSVWLINSFVLDLKWIIVMIYYRLVKKVDLTSVSTSSSQMIQESQELADDGEALLEDNSSGLQRRPQSSSKLDPKKAVTVTRSLLLDSSKPYISRKPILAVILIVIATTIILIVSVMTTFIFADICIAYDPIEISTHFTRTVLSNGKCERDTVCYSYLTVPEKMDHQMIVNFQLYTYEFYKGFVEYKRFDPADEDFDPKDVEFNEYHQASCFKLDNIEEESRYQCFAELTDLKPGSSYILRAGYSASESTDAHDFHYDNEYLKFRTIPSEDDSSKIVSFINGGDLAWRGPTYALSKAVNTLGYGNVDNAPYFAIVGGDIAYENGCAYCYRRWDDWFLNWNKFMKTTVQYDSDNSTIHQYTLPILTTVGNHEGGNFKRPRSDDAFYIRLFPMSISGATEKIVSDPQTTRKLQHVHYLSKHTMIVALDSWVHESPQDQIEYLTNLFEKSVTAGTYKNRFIIIHHPMYTSGSVGDIDKEMIAKWESLFQKYGITAVFENHVHTYKQTYPIRDGKVVTKTSEQTDSTSVAFSYKRESADNSKDGIMYFGDGSWGVTYWNASLRKSSGLFRQIGVLSHVYHVKCRSLSNAISFTELYALGYNSTTGAVSEFGKSRVRIEVH</sequence>
<name>D2V691_NAEGR</name>
<keyword evidence="1" id="KW-0732">Signal</keyword>
<dbReference type="InParanoid" id="D2V691"/>
<dbReference type="SUPFAM" id="SSF56300">
    <property type="entry name" value="Metallo-dependent phosphatases"/>
    <property type="match status" value="1"/>
</dbReference>